<comment type="caution">
    <text evidence="1">The sequence shown here is derived from an EMBL/GenBank/DDBJ whole genome shotgun (WGS) entry which is preliminary data.</text>
</comment>
<evidence type="ECO:0000313" key="1">
    <source>
        <dbReference type="EMBL" id="MEE1945746.1"/>
    </source>
</evidence>
<sequence length="98" mass="10770">MKKTNANGLSLKKGEQLDRKQLKKVLGGGPGGPAGPGCLECIVWGVVKESTWYDACGSMFIDDYCKQKYGINAIGRCTRECSESHDLNNDYDPRPMEP</sequence>
<evidence type="ECO:0000313" key="2">
    <source>
        <dbReference type="Proteomes" id="UP001336835"/>
    </source>
</evidence>
<accession>A0ABU7I8Y5</accession>
<organism evidence="1 2">
    <name type="scientific">Pedobacter albus</name>
    <dbReference type="NCBI Taxonomy" id="3113905"/>
    <lineage>
        <taxon>Bacteria</taxon>
        <taxon>Pseudomonadati</taxon>
        <taxon>Bacteroidota</taxon>
        <taxon>Sphingobacteriia</taxon>
        <taxon>Sphingobacteriales</taxon>
        <taxon>Sphingobacteriaceae</taxon>
        <taxon>Pedobacter</taxon>
    </lineage>
</organism>
<proteinExistence type="predicted"/>
<reference evidence="1 2" key="1">
    <citation type="submission" date="2024-01" db="EMBL/GenBank/DDBJ databases">
        <title>Pedobacter sp. nov., isolated from fresh soil.</title>
        <authorList>
            <person name="Le N.T.T."/>
        </authorList>
    </citation>
    <scope>NUCLEOTIDE SEQUENCE [LARGE SCALE GENOMIC DNA]</scope>
    <source>
        <strain evidence="1 2">KR3-3</strain>
    </source>
</reference>
<dbReference type="EMBL" id="JAZDQT010000002">
    <property type="protein sequence ID" value="MEE1945746.1"/>
    <property type="molecule type" value="Genomic_DNA"/>
</dbReference>
<keyword evidence="2" id="KW-1185">Reference proteome</keyword>
<name>A0ABU7I8Y5_9SPHI</name>
<protein>
    <submittedName>
        <fullName evidence="1">Uncharacterized protein</fullName>
    </submittedName>
</protein>
<dbReference type="Proteomes" id="UP001336835">
    <property type="component" value="Unassembled WGS sequence"/>
</dbReference>
<dbReference type="RefSeq" id="WP_330108069.1">
    <property type="nucleotide sequence ID" value="NZ_JAZDQT010000002.1"/>
</dbReference>
<gene>
    <name evidence="1" type="ORF">VRU48_11560</name>
</gene>